<dbReference type="InterPro" id="IPR017900">
    <property type="entry name" value="4Fe4S_Fe_S_CS"/>
</dbReference>
<evidence type="ECO:0000256" key="3">
    <source>
        <dbReference type="ARBA" id="ARBA00023014"/>
    </source>
</evidence>
<protein>
    <submittedName>
        <fullName evidence="5">4Fe-4S ferredoxin iron-sulfur binding domain-containing protein</fullName>
    </submittedName>
</protein>
<name>F6BGT6_THEXL</name>
<evidence type="ECO:0000259" key="4">
    <source>
        <dbReference type="PROSITE" id="PS51379"/>
    </source>
</evidence>
<dbReference type="GO" id="GO:0046872">
    <property type="term" value="F:metal ion binding"/>
    <property type="evidence" value="ECO:0007669"/>
    <property type="project" value="UniProtKB-KW"/>
</dbReference>
<evidence type="ECO:0000256" key="2">
    <source>
        <dbReference type="ARBA" id="ARBA00023004"/>
    </source>
</evidence>
<dbReference type="Pfam" id="PF13187">
    <property type="entry name" value="Fer4_9"/>
    <property type="match status" value="1"/>
</dbReference>
<accession>F6BGT6</accession>
<keyword evidence="6" id="KW-1185">Reference proteome</keyword>
<dbReference type="Gene3D" id="3.30.70.3270">
    <property type="match status" value="1"/>
</dbReference>
<evidence type="ECO:0000313" key="5">
    <source>
        <dbReference type="EMBL" id="AEF16443.1"/>
    </source>
</evidence>
<dbReference type="PROSITE" id="PS51379">
    <property type="entry name" value="4FE4S_FER_2"/>
    <property type="match status" value="2"/>
</dbReference>
<dbReference type="InterPro" id="IPR017896">
    <property type="entry name" value="4Fe4S_Fe-S-bd"/>
</dbReference>
<reference evidence="5" key="1">
    <citation type="submission" date="2011-05" db="EMBL/GenBank/DDBJ databases">
        <title>Complete sequence of Thermoanaerobacterium xylanolyticum LX-11.</title>
        <authorList>
            <consortium name="US DOE Joint Genome Institute"/>
            <person name="Lucas S."/>
            <person name="Han J."/>
            <person name="Lapidus A."/>
            <person name="Cheng J.-F."/>
            <person name="Goodwin L."/>
            <person name="Pitluck S."/>
            <person name="Peters L."/>
            <person name="Mikhailova N."/>
            <person name="Lu M."/>
            <person name="Han C."/>
            <person name="Tapia R."/>
            <person name="Land M."/>
            <person name="Hauser L."/>
            <person name="Kyrpides N."/>
            <person name="Ivanova N."/>
            <person name="Pagani I."/>
            <person name="Hemme C."/>
            <person name="Woyke T."/>
        </authorList>
    </citation>
    <scope>NUCLEOTIDE SEQUENCE</scope>
    <source>
        <strain evidence="5">LX-11</strain>
    </source>
</reference>
<dbReference type="PANTHER" id="PTHR43122">
    <property type="entry name" value="FERREDOXIN SUBUNIT OF PYRUVATE:FLAVODOXIN OXIDOREDUCTASE-RELATED"/>
    <property type="match status" value="1"/>
</dbReference>
<dbReference type="EMBL" id="CP002739">
    <property type="protein sequence ID" value="AEF16443.1"/>
    <property type="molecule type" value="Genomic_DNA"/>
</dbReference>
<evidence type="ECO:0000256" key="1">
    <source>
        <dbReference type="ARBA" id="ARBA00022723"/>
    </source>
</evidence>
<dbReference type="Proteomes" id="UP000007239">
    <property type="component" value="Chromosome"/>
</dbReference>
<keyword evidence="2" id="KW-0408">Iron</keyword>
<dbReference type="HOGENOM" id="CLU_139698_5_3_9"/>
<keyword evidence="1" id="KW-0479">Metal-binding</keyword>
<dbReference type="PROSITE" id="PS00198">
    <property type="entry name" value="4FE4S_FER_1"/>
    <property type="match status" value="2"/>
</dbReference>
<feature type="domain" description="4Fe-4S ferredoxin-type" evidence="4">
    <location>
        <begin position="48"/>
        <end position="76"/>
    </location>
</feature>
<dbReference type="eggNOG" id="COG1143">
    <property type="taxonomic scope" value="Bacteria"/>
</dbReference>
<feature type="domain" description="4Fe-4S ferredoxin-type" evidence="4">
    <location>
        <begin position="8"/>
        <end position="37"/>
    </location>
</feature>
<sequence length="76" mass="8770">MMEMMRLKQVIFNENLCKSCELCVEACPRHIIEMDKDKLNIKGYHPAMIKEENIEKCISCGFCAIMCPDTVITVIK</sequence>
<organism evidence="5 6">
    <name type="scientific">Thermoanaerobacterium xylanolyticum (strain ATCC 49914 / DSM 7097 / LX-11)</name>
    <dbReference type="NCBI Taxonomy" id="858215"/>
    <lineage>
        <taxon>Bacteria</taxon>
        <taxon>Bacillati</taxon>
        <taxon>Bacillota</taxon>
        <taxon>Clostridia</taxon>
        <taxon>Thermoanaerobacterales</taxon>
        <taxon>Thermoanaerobacteraceae</taxon>
        <taxon>Thermoanaerobacterium</taxon>
    </lineage>
</organism>
<evidence type="ECO:0000313" key="6">
    <source>
        <dbReference type="Proteomes" id="UP000007239"/>
    </source>
</evidence>
<dbReference type="KEGG" id="txy:Thexy_0387"/>
<gene>
    <name evidence="5" type="ordered locus">Thexy_0387</name>
</gene>
<proteinExistence type="predicted"/>
<dbReference type="STRING" id="858215.Thexy_0387"/>
<dbReference type="SUPFAM" id="SSF54862">
    <property type="entry name" value="4Fe-4S ferredoxins"/>
    <property type="match status" value="1"/>
</dbReference>
<dbReference type="Gene3D" id="3.30.70.20">
    <property type="match status" value="1"/>
</dbReference>
<dbReference type="GO" id="GO:0051536">
    <property type="term" value="F:iron-sulfur cluster binding"/>
    <property type="evidence" value="ECO:0007669"/>
    <property type="project" value="UniProtKB-KW"/>
</dbReference>
<dbReference type="PANTHER" id="PTHR43122:SF1">
    <property type="entry name" value="IRON-SULFUR-BINDING PROTEIN"/>
    <property type="match status" value="1"/>
</dbReference>
<keyword evidence="3" id="KW-0411">Iron-sulfur</keyword>
<dbReference type="AlphaFoldDB" id="F6BGT6"/>